<dbReference type="InterPro" id="IPR051681">
    <property type="entry name" value="Ser/Thr_Kinases-Pseudokinases"/>
</dbReference>
<dbReference type="Gene3D" id="1.10.510.10">
    <property type="entry name" value="Transferase(Phosphotransferase) domain 1"/>
    <property type="match status" value="1"/>
</dbReference>
<evidence type="ECO:0000313" key="4">
    <source>
        <dbReference type="Proteomes" id="UP001292094"/>
    </source>
</evidence>
<accession>A0AAE1TJF6</accession>
<dbReference type="PROSITE" id="PS00108">
    <property type="entry name" value="PROTEIN_KINASE_ST"/>
    <property type="match status" value="1"/>
</dbReference>
<evidence type="ECO:0000256" key="1">
    <source>
        <dbReference type="SAM" id="MobiDB-lite"/>
    </source>
</evidence>
<dbReference type="EMBL" id="JAWZYT010006859">
    <property type="protein sequence ID" value="KAK4287432.1"/>
    <property type="molecule type" value="Genomic_DNA"/>
</dbReference>
<gene>
    <name evidence="3" type="ORF">Pmani_039498</name>
</gene>
<dbReference type="Pfam" id="PF00069">
    <property type="entry name" value="Pkinase"/>
    <property type="match status" value="1"/>
</dbReference>
<dbReference type="InterPro" id="IPR008271">
    <property type="entry name" value="Ser/Thr_kinase_AS"/>
</dbReference>
<keyword evidence="4" id="KW-1185">Reference proteome</keyword>
<dbReference type="SUPFAM" id="SSF56112">
    <property type="entry name" value="Protein kinase-like (PK-like)"/>
    <property type="match status" value="1"/>
</dbReference>
<feature type="compositionally biased region" description="Acidic residues" evidence="1">
    <location>
        <begin position="393"/>
        <end position="403"/>
    </location>
</feature>
<dbReference type="GO" id="GO:0004674">
    <property type="term" value="F:protein serine/threonine kinase activity"/>
    <property type="evidence" value="ECO:0007669"/>
    <property type="project" value="TreeGrafter"/>
</dbReference>
<dbReference type="SMART" id="SM00220">
    <property type="entry name" value="S_TKc"/>
    <property type="match status" value="1"/>
</dbReference>
<dbReference type="InterPro" id="IPR000719">
    <property type="entry name" value="Prot_kinase_dom"/>
</dbReference>
<feature type="domain" description="Protein kinase" evidence="2">
    <location>
        <begin position="39"/>
        <end position="352"/>
    </location>
</feature>
<organism evidence="3 4">
    <name type="scientific">Petrolisthes manimaculis</name>
    <dbReference type="NCBI Taxonomy" id="1843537"/>
    <lineage>
        <taxon>Eukaryota</taxon>
        <taxon>Metazoa</taxon>
        <taxon>Ecdysozoa</taxon>
        <taxon>Arthropoda</taxon>
        <taxon>Crustacea</taxon>
        <taxon>Multicrustacea</taxon>
        <taxon>Malacostraca</taxon>
        <taxon>Eumalacostraca</taxon>
        <taxon>Eucarida</taxon>
        <taxon>Decapoda</taxon>
        <taxon>Pleocyemata</taxon>
        <taxon>Anomura</taxon>
        <taxon>Galatheoidea</taxon>
        <taxon>Porcellanidae</taxon>
        <taxon>Petrolisthes</taxon>
    </lineage>
</organism>
<feature type="region of interest" description="Disordered" evidence="1">
    <location>
        <begin position="357"/>
        <end position="403"/>
    </location>
</feature>
<protein>
    <recommendedName>
        <fullName evidence="2">Protein kinase domain-containing protein</fullName>
    </recommendedName>
</protein>
<evidence type="ECO:0000259" key="2">
    <source>
        <dbReference type="PROSITE" id="PS50011"/>
    </source>
</evidence>
<proteinExistence type="predicted"/>
<dbReference type="AlphaFoldDB" id="A0AAE1TJF6"/>
<feature type="region of interest" description="Disordered" evidence="1">
    <location>
        <begin position="265"/>
        <end position="321"/>
    </location>
</feature>
<sequence>MISKCNPSETEDLEVNNFLVDKEHLLQKTTTKAAIMKHVKIKQEMGQGATATVYLVDYRRLLACLKMGHKPMATVLAFMMEANTLLTLQGAGGAPTLIAVAVDAPMMVTSFRPGKTLESRLPSFVRQPLPKRLRTIYNIVWRLREVHEAGIIHHDIKADNILLSEMDGVVSIVDFGLGGEVGQIWLKYPTRKRERNRNKFRIYSPEFLNCRPSGPHMDVFSLGVMLADIINMFRPTPTYFQSWVYRYCCGGGLFGIREATSLPYTTTNNTTHTPPQQQHTTTNTTHTPPQQQHTTTTLTPPQQQHTTTTTTTTSTVTPWPRELKRFVKRMKSPDQHQRPSMDEILCQVDSMLTETLQKEEKKKLKKEEKKKLKMEKKIMKKGKKKKDRKMEEEEKEEVENGEE</sequence>
<dbReference type="GO" id="GO:0005524">
    <property type="term" value="F:ATP binding"/>
    <property type="evidence" value="ECO:0007669"/>
    <property type="project" value="InterPro"/>
</dbReference>
<feature type="compositionally biased region" description="Basic and acidic residues" evidence="1">
    <location>
        <begin position="357"/>
        <end position="370"/>
    </location>
</feature>
<dbReference type="PANTHER" id="PTHR44329">
    <property type="entry name" value="SERINE/THREONINE-PROTEIN KINASE TNNI3K-RELATED"/>
    <property type="match status" value="1"/>
</dbReference>
<feature type="compositionally biased region" description="Low complexity" evidence="1">
    <location>
        <begin position="265"/>
        <end position="318"/>
    </location>
</feature>
<dbReference type="PROSITE" id="PS50011">
    <property type="entry name" value="PROTEIN_KINASE_DOM"/>
    <property type="match status" value="1"/>
</dbReference>
<reference evidence="3" key="1">
    <citation type="submission" date="2023-11" db="EMBL/GenBank/DDBJ databases">
        <title>Genome assemblies of two species of porcelain crab, Petrolisthes cinctipes and Petrolisthes manimaculis (Anomura: Porcellanidae).</title>
        <authorList>
            <person name="Angst P."/>
        </authorList>
    </citation>
    <scope>NUCLEOTIDE SEQUENCE</scope>
    <source>
        <strain evidence="3">PB745_02</strain>
        <tissue evidence="3">Gill</tissue>
    </source>
</reference>
<comment type="caution">
    <text evidence="3">The sequence shown here is derived from an EMBL/GenBank/DDBJ whole genome shotgun (WGS) entry which is preliminary data.</text>
</comment>
<name>A0AAE1TJF6_9EUCA</name>
<dbReference type="InterPro" id="IPR011009">
    <property type="entry name" value="Kinase-like_dom_sf"/>
</dbReference>
<evidence type="ECO:0000313" key="3">
    <source>
        <dbReference type="EMBL" id="KAK4287432.1"/>
    </source>
</evidence>
<dbReference type="Proteomes" id="UP001292094">
    <property type="component" value="Unassembled WGS sequence"/>
</dbReference>
<feature type="compositionally biased region" description="Basic residues" evidence="1">
    <location>
        <begin position="371"/>
        <end position="387"/>
    </location>
</feature>